<dbReference type="SUPFAM" id="SSF54637">
    <property type="entry name" value="Thioesterase/thiol ester dehydrase-isomerase"/>
    <property type="match status" value="1"/>
</dbReference>
<name>A0A367W686_9PROT</name>
<reference evidence="1 2" key="1">
    <citation type="submission" date="2014-07" db="EMBL/GenBank/DDBJ databases">
        <title>Draft genome sequence of Thalassospira profundimaris S25-3-2.</title>
        <authorList>
            <person name="Lai Q."/>
            <person name="Shao Z."/>
        </authorList>
    </citation>
    <scope>NUCLEOTIDE SEQUENCE [LARGE SCALE GENOMIC DNA]</scope>
    <source>
        <strain evidence="1 2">S25-3-2</strain>
    </source>
</reference>
<feature type="non-terminal residue" evidence="1">
    <location>
        <position position="1"/>
    </location>
</feature>
<dbReference type="PANTHER" id="PTHR28152">
    <property type="entry name" value="HYDROXYACYL-THIOESTER DEHYDRATASE TYPE 2, MITOCHONDRIAL"/>
    <property type="match status" value="1"/>
</dbReference>
<dbReference type="AlphaFoldDB" id="A0A367W686"/>
<comment type="caution">
    <text evidence="1">The sequence shown here is derived from an EMBL/GenBank/DDBJ whole genome shotgun (WGS) entry which is preliminary data.</text>
</comment>
<dbReference type="Gene3D" id="3.10.129.10">
    <property type="entry name" value="Hotdog Thioesterase"/>
    <property type="match status" value="1"/>
</dbReference>
<dbReference type="EMBL" id="JPWH01000080">
    <property type="protein sequence ID" value="RCK36948.1"/>
    <property type="molecule type" value="Genomic_DNA"/>
</dbReference>
<gene>
    <name evidence="1" type="ORF">TH25_25680</name>
</gene>
<organism evidence="1 2">
    <name type="scientific">Thalassospira profundimaris</name>
    <dbReference type="NCBI Taxonomy" id="502049"/>
    <lineage>
        <taxon>Bacteria</taxon>
        <taxon>Pseudomonadati</taxon>
        <taxon>Pseudomonadota</taxon>
        <taxon>Alphaproteobacteria</taxon>
        <taxon>Rhodospirillales</taxon>
        <taxon>Thalassospiraceae</taxon>
        <taxon>Thalassospira</taxon>
    </lineage>
</organism>
<dbReference type="PANTHER" id="PTHR28152:SF1">
    <property type="entry name" value="HYDROXYACYL-THIOESTER DEHYDRATASE TYPE 2, MITOCHONDRIAL"/>
    <property type="match status" value="1"/>
</dbReference>
<accession>A0A367W686</accession>
<protein>
    <recommendedName>
        <fullName evidence="3">Acyl-CoA dehydrogenase</fullName>
    </recommendedName>
</protein>
<dbReference type="InterPro" id="IPR029069">
    <property type="entry name" value="HotDog_dom_sf"/>
</dbReference>
<dbReference type="InterPro" id="IPR052741">
    <property type="entry name" value="Mitochondrial_HTD2"/>
</dbReference>
<evidence type="ECO:0008006" key="3">
    <source>
        <dbReference type="Google" id="ProtNLM"/>
    </source>
</evidence>
<sequence length="182" mass="19589">VAGRVAEKASGILSIDLKEGRTGPLGIGRVALGIVQEGALCLHEEQDIVYREAATGTSTQASGPACPEDAQYREVITPDPVMLFRFSALTYNAHRIHYDRDYATRIEGYGGLVVHGPLSASLLARFATEIAQKPLKTFAFKGLSPLLDDGAFTLEAKERDDGLDLWVRQPAGGQAMQAKATF</sequence>
<evidence type="ECO:0000313" key="2">
    <source>
        <dbReference type="Proteomes" id="UP000252517"/>
    </source>
</evidence>
<dbReference type="Proteomes" id="UP000252517">
    <property type="component" value="Unassembled WGS sequence"/>
</dbReference>
<dbReference type="GO" id="GO:0019171">
    <property type="term" value="F:(3R)-hydroxyacyl-[acyl-carrier-protein] dehydratase activity"/>
    <property type="evidence" value="ECO:0007669"/>
    <property type="project" value="TreeGrafter"/>
</dbReference>
<proteinExistence type="predicted"/>
<evidence type="ECO:0000313" key="1">
    <source>
        <dbReference type="EMBL" id="RCK36948.1"/>
    </source>
</evidence>